<feature type="active site" description="Proton acceptor" evidence="5">
    <location>
        <position position="61"/>
    </location>
</feature>
<comment type="catalytic activity">
    <reaction evidence="1 7">
        <text>dTDP-4-dehydro-6-deoxy-alpha-D-glucose = dTDP-4-dehydro-beta-L-rhamnose</text>
        <dbReference type="Rhea" id="RHEA:16969"/>
        <dbReference type="ChEBI" id="CHEBI:57649"/>
        <dbReference type="ChEBI" id="CHEBI:62830"/>
        <dbReference type="EC" id="5.1.3.13"/>
    </reaction>
</comment>
<dbReference type="PANTHER" id="PTHR21047:SF2">
    <property type="entry name" value="THYMIDINE DIPHOSPHO-4-KETO-RHAMNOSE 3,5-EPIMERASE"/>
    <property type="match status" value="1"/>
</dbReference>
<evidence type="ECO:0000256" key="5">
    <source>
        <dbReference type="PIRSR" id="PIRSR600888-1"/>
    </source>
</evidence>
<comment type="subunit">
    <text evidence="7">Homodimer.</text>
</comment>
<comment type="pathway">
    <text evidence="7">Carbohydrate biosynthesis; dTDP-L-rhamnose biosynthesis.</text>
</comment>
<dbReference type="Pfam" id="PF00908">
    <property type="entry name" value="dTDP_sugar_isom"/>
    <property type="match status" value="1"/>
</dbReference>
<feature type="active site" description="Proton donor" evidence="5">
    <location>
        <position position="130"/>
    </location>
</feature>
<evidence type="ECO:0000256" key="2">
    <source>
        <dbReference type="ARBA" id="ARBA00001997"/>
    </source>
</evidence>
<organism evidence="8 9">
    <name type="scientific">Desulfonema limicola</name>
    <dbReference type="NCBI Taxonomy" id="45656"/>
    <lineage>
        <taxon>Bacteria</taxon>
        <taxon>Pseudomonadati</taxon>
        <taxon>Thermodesulfobacteriota</taxon>
        <taxon>Desulfobacteria</taxon>
        <taxon>Desulfobacterales</taxon>
        <taxon>Desulfococcaceae</taxon>
        <taxon>Desulfonema</taxon>
    </lineage>
</organism>
<dbReference type="KEGG" id="dli:dnl_54560"/>
<evidence type="ECO:0000256" key="1">
    <source>
        <dbReference type="ARBA" id="ARBA00001298"/>
    </source>
</evidence>
<dbReference type="NCBIfam" id="TIGR01221">
    <property type="entry name" value="rmlC"/>
    <property type="match status" value="1"/>
</dbReference>
<dbReference type="GO" id="GO:0008830">
    <property type="term" value="F:dTDP-4-dehydrorhamnose 3,5-epimerase activity"/>
    <property type="evidence" value="ECO:0007669"/>
    <property type="project" value="UniProtKB-UniRule"/>
</dbReference>
<dbReference type="GO" id="GO:0000271">
    <property type="term" value="P:polysaccharide biosynthetic process"/>
    <property type="evidence" value="ECO:0007669"/>
    <property type="project" value="TreeGrafter"/>
</dbReference>
<dbReference type="GO" id="GO:0005829">
    <property type="term" value="C:cytosol"/>
    <property type="evidence" value="ECO:0007669"/>
    <property type="project" value="TreeGrafter"/>
</dbReference>
<dbReference type="PANTHER" id="PTHR21047">
    <property type="entry name" value="DTDP-6-DEOXY-D-GLUCOSE-3,5 EPIMERASE"/>
    <property type="match status" value="1"/>
</dbReference>
<dbReference type="EC" id="5.1.3.13" evidence="3 7"/>
<evidence type="ECO:0000313" key="8">
    <source>
        <dbReference type="EMBL" id="QTA83063.1"/>
    </source>
</evidence>
<dbReference type="Proteomes" id="UP000663720">
    <property type="component" value="Chromosome"/>
</dbReference>
<dbReference type="CDD" id="cd00438">
    <property type="entry name" value="cupin_RmlC"/>
    <property type="match status" value="1"/>
</dbReference>
<dbReference type="InterPro" id="IPR000888">
    <property type="entry name" value="RmlC-like"/>
</dbReference>
<evidence type="ECO:0000256" key="3">
    <source>
        <dbReference type="ARBA" id="ARBA00012098"/>
    </source>
</evidence>
<feature type="site" description="Participates in a stacking interaction with the thymidine ring of dTDP-4-oxo-6-deoxyglucose" evidence="6">
    <location>
        <position position="136"/>
    </location>
</feature>
<dbReference type="AlphaFoldDB" id="A0A975BCY1"/>
<evidence type="ECO:0000256" key="4">
    <source>
        <dbReference type="ARBA" id="ARBA00019595"/>
    </source>
</evidence>
<evidence type="ECO:0000313" key="9">
    <source>
        <dbReference type="Proteomes" id="UP000663720"/>
    </source>
</evidence>
<dbReference type="SUPFAM" id="SSF51182">
    <property type="entry name" value="RmlC-like cupins"/>
    <property type="match status" value="1"/>
</dbReference>
<evidence type="ECO:0000256" key="7">
    <source>
        <dbReference type="RuleBase" id="RU364069"/>
    </source>
</evidence>
<sequence length="187" mass="21220">MNIISTSLEGVLIIEPDVFKDQRGFFMETWNQRRYEKSGIYQDFVQDNLSFSVKGTLRGLHYQIKHPQAKLVQAVSGEIYDVAVDIRPGSPAFGQWTGVYLSGENKRQLLIPKGFAHGFCVLSETALFMYKCSDFYMPEDEGGILWSDPEIGIKWPETNPIISEKDTKNPVLSDCPKEKLPFYGGIK</sequence>
<dbReference type="RefSeq" id="WP_207688908.1">
    <property type="nucleotide sequence ID" value="NZ_CP061799.1"/>
</dbReference>
<dbReference type="InterPro" id="IPR014710">
    <property type="entry name" value="RmlC-like_jellyroll"/>
</dbReference>
<reference evidence="8" key="1">
    <citation type="journal article" date="2021" name="Microb. Physiol.">
        <title>Proteogenomic Insights into the Physiology of Marine, Sulfate-Reducing, Filamentous Desulfonema limicola and Desulfonema magnum.</title>
        <authorList>
            <person name="Schnaars V."/>
            <person name="Wohlbrand L."/>
            <person name="Scheve S."/>
            <person name="Hinrichs C."/>
            <person name="Reinhardt R."/>
            <person name="Rabus R."/>
        </authorList>
    </citation>
    <scope>NUCLEOTIDE SEQUENCE</scope>
    <source>
        <strain evidence="8">5ac10</strain>
    </source>
</reference>
<comment type="function">
    <text evidence="2 7">Catalyzes the epimerization of the C3' and C5'positions of dTDP-6-deoxy-D-xylo-4-hexulose, forming dTDP-6-deoxy-L-lyxo-4-hexulose.</text>
</comment>
<gene>
    <name evidence="8" type="primary">rmlC</name>
    <name evidence="8" type="ORF">dnl_54560</name>
</gene>
<dbReference type="InterPro" id="IPR011051">
    <property type="entry name" value="RmlC_Cupin_sf"/>
</dbReference>
<comment type="similarity">
    <text evidence="7">Belongs to the dTDP-4-dehydrorhamnose 3,5-epimerase family.</text>
</comment>
<dbReference type="GO" id="GO:0019305">
    <property type="term" value="P:dTDP-rhamnose biosynthetic process"/>
    <property type="evidence" value="ECO:0007669"/>
    <property type="project" value="UniProtKB-UniRule"/>
</dbReference>
<keyword evidence="9" id="KW-1185">Reference proteome</keyword>
<dbReference type="EMBL" id="CP061799">
    <property type="protein sequence ID" value="QTA83063.1"/>
    <property type="molecule type" value="Genomic_DNA"/>
</dbReference>
<proteinExistence type="inferred from homology"/>
<protein>
    <recommendedName>
        <fullName evidence="4 7">dTDP-4-dehydrorhamnose 3,5-epimerase</fullName>
        <ecNumber evidence="3 7">5.1.3.13</ecNumber>
    </recommendedName>
    <alternativeName>
        <fullName evidence="7">Thymidine diphospho-4-keto-rhamnose 3,5-epimerase</fullName>
    </alternativeName>
</protein>
<accession>A0A975BCY1</accession>
<name>A0A975BCY1_9BACT</name>
<dbReference type="Gene3D" id="2.60.120.10">
    <property type="entry name" value="Jelly Rolls"/>
    <property type="match status" value="1"/>
</dbReference>
<keyword evidence="7" id="KW-0413">Isomerase</keyword>
<evidence type="ECO:0000256" key="6">
    <source>
        <dbReference type="PIRSR" id="PIRSR600888-3"/>
    </source>
</evidence>